<evidence type="ECO:0000256" key="2">
    <source>
        <dbReference type="ARBA" id="ARBA00004496"/>
    </source>
</evidence>
<evidence type="ECO:0000256" key="7">
    <source>
        <dbReference type="ARBA" id="ARBA00022603"/>
    </source>
</evidence>
<evidence type="ECO:0000256" key="1">
    <source>
        <dbReference type="ARBA" id="ARBA00002724"/>
    </source>
</evidence>
<dbReference type="SUPFAM" id="SSF53335">
    <property type="entry name" value="S-adenosyl-L-methionine-dependent methyltransferases"/>
    <property type="match status" value="1"/>
</dbReference>
<name>A0ABN6ZC00_9FIRM</name>
<evidence type="ECO:0000256" key="5">
    <source>
        <dbReference type="ARBA" id="ARBA00022490"/>
    </source>
</evidence>
<keyword evidence="6" id="KW-0698">rRNA processing</keyword>
<dbReference type="Pfam" id="PF01029">
    <property type="entry name" value="NusB"/>
    <property type="match status" value="1"/>
</dbReference>
<dbReference type="NCBIfam" id="TIGR00563">
    <property type="entry name" value="rsmB"/>
    <property type="match status" value="1"/>
</dbReference>
<feature type="binding site" evidence="14">
    <location>
        <position position="325"/>
    </location>
    <ligand>
        <name>S-adenosyl-L-methionine</name>
        <dbReference type="ChEBI" id="CHEBI:59789"/>
    </ligand>
</feature>
<dbReference type="PANTHER" id="PTHR22807:SF53">
    <property type="entry name" value="RIBOSOMAL RNA SMALL SUBUNIT METHYLTRANSFERASE B-RELATED"/>
    <property type="match status" value="1"/>
</dbReference>
<dbReference type="PROSITE" id="PS51686">
    <property type="entry name" value="SAM_MT_RSMB_NOP"/>
    <property type="match status" value="1"/>
</dbReference>
<accession>A0ABN6ZC00</accession>
<keyword evidence="10 14" id="KW-0694">RNA-binding</keyword>
<evidence type="ECO:0000256" key="14">
    <source>
        <dbReference type="PROSITE-ProRule" id="PRU01023"/>
    </source>
</evidence>
<keyword evidence="17" id="KW-1185">Reference proteome</keyword>
<dbReference type="Pfam" id="PF22458">
    <property type="entry name" value="RsmF-B_ferredox"/>
    <property type="match status" value="1"/>
</dbReference>
<gene>
    <name evidence="16" type="ORF">T23_14060</name>
</gene>
<feature type="binding site" evidence="14">
    <location>
        <begin position="255"/>
        <end position="261"/>
    </location>
    <ligand>
        <name>S-adenosyl-L-methionine</name>
        <dbReference type="ChEBI" id="CHEBI:59789"/>
    </ligand>
</feature>
<evidence type="ECO:0000256" key="13">
    <source>
        <dbReference type="ARBA" id="ARBA00047283"/>
    </source>
</evidence>
<dbReference type="RefSeq" id="WP_262953500.1">
    <property type="nucleotide sequence ID" value="NZ_AP028127.1"/>
</dbReference>
<comment type="catalytic activity">
    <reaction evidence="13">
        <text>cytidine(967) in 16S rRNA + S-adenosyl-L-methionine = 5-methylcytidine(967) in 16S rRNA + S-adenosyl-L-homocysteine + H(+)</text>
        <dbReference type="Rhea" id="RHEA:42748"/>
        <dbReference type="Rhea" id="RHEA-COMP:10219"/>
        <dbReference type="Rhea" id="RHEA-COMP:10220"/>
        <dbReference type="ChEBI" id="CHEBI:15378"/>
        <dbReference type="ChEBI" id="CHEBI:57856"/>
        <dbReference type="ChEBI" id="CHEBI:59789"/>
        <dbReference type="ChEBI" id="CHEBI:74483"/>
        <dbReference type="ChEBI" id="CHEBI:82748"/>
        <dbReference type="EC" id="2.1.1.176"/>
    </reaction>
</comment>
<dbReference type="Gene3D" id="3.40.50.150">
    <property type="entry name" value="Vaccinia Virus protein VP39"/>
    <property type="match status" value="1"/>
</dbReference>
<dbReference type="InterPro" id="IPR004573">
    <property type="entry name" value="rRNA_ssu_MeTfrase_B"/>
</dbReference>
<dbReference type="Pfam" id="PF01189">
    <property type="entry name" value="Methyltr_RsmB-F"/>
    <property type="match status" value="1"/>
</dbReference>
<evidence type="ECO:0000256" key="6">
    <source>
        <dbReference type="ARBA" id="ARBA00022552"/>
    </source>
</evidence>
<dbReference type="EC" id="2.1.1.176" evidence="4"/>
<keyword evidence="5" id="KW-0963">Cytoplasm</keyword>
<dbReference type="PROSITE" id="PS01153">
    <property type="entry name" value="NOL1_NOP2_SUN"/>
    <property type="match status" value="1"/>
</dbReference>
<dbReference type="InterPro" id="IPR035926">
    <property type="entry name" value="NusB-like_sf"/>
</dbReference>
<protein>
    <recommendedName>
        <fullName evidence="4">16S rRNA (cytosine(967)-C(5))-methyltransferase</fullName>
        <ecNumber evidence="4">2.1.1.176</ecNumber>
    </recommendedName>
    <alternativeName>
        <fullName evidence="11">16S rRNA m5C967 methyltransferase</fullName>
    </alternativeName>
    <alternativeName>
        <fullName evidence="12">rRNA (cytosine-C(5)-)-methyltransferase RsmB</fullName>
    </alternativeName>
</protein>
<dbReference type="PRINTS" id="PR02008">
    <property type="entry name" value="RCMTFAMILY"/>
</dbReference>
<dbReference type="GO" id="GO:0032259">
    <property type="term" value="P:methylation"/>
    <property type="evidence" value="ECO:0007669"/>
    <property type="project" value="UniProtKB-KW"/>
</dbReference>
<evidence type="ECO:0000256" key="11">
    <source>
        <dbReference type="ARBA" id="ARBA00030399"/>
    </source>
</evidence>
<dbReference type="SUPFAM" id="SSF48013">
    <property type="entry name" value="NusB-like"/>
    <property type="match status" value="1"/>
</dbReference>
<dbReference type="InterPro" id="IPR006027">
    <property type="entry name" value="NusB_RsmB_TIM44"/>
</dbReference>
<dbReference type="InterPro" id="IPR001678">
    <property type="entry name" value="MeTrfase_RsmB-F_NOP2_dom"/>
</dbReference>
<dbReference type="InterPro" id="IPR029063">
    <property type="entry name" value="SAM-dependent_MTases_sf"/>
</dbReference>
<keyword evidence="7 14" id="KW-0489">Methyltransferase</keyword>
<dbReference type="Gene3D" id="3.30.70.1170">
    <property type="entry name" value="Sun protein, domain 3"/>
    <property type="match status" value="1"/>
</dbReference>
<evidence type="ECO:0000313" key="17">
    <source>
        <dbReference type="Proteomes" id="UP001432099"/>
    </source>
</evidence>
<evidence type="ECO:0000259" key="15">
    <source>
        <dbReference type="PROSITE" id="PS51686"/>
    </source>
</evidence>
<keyword evidence="8 14" id="KW-0808">Transferase</keyword>
<comment type="similarity">
    <text evidence="3 14">Belongs to the class I-like SAM-binding methyltransferase superfamily. RsmB/NOP family.</text>
</comment>
<sequence length="443" mass="50219">MANARELALQTLTDILVNQAYSNHALNDKIEKNDLTVQDKNFMAELVYGTLQNEQLLNFYAAPFFKGKVKAWVRILIQMTLYQMLFLDGVPEHAAVSEAVAIAKKRGGQFHGKLVNAILREMTRSPLASLDTIEDETQRLAIETSHPLWLIKLWSKQFGQEKTQQMARANNERVKMAIRVNAVRGTREELKQRLQAEGVECKEGYLSEDALIVLKGNPLKTQTFKQGWFYVQDEASMLVARALKPKHHARVLDTCSAPGGKTTHIAEMMRQTGKVYAHDIYEHKLKLIEENVKRLGLTNVVTSLQDATKLNECYDKESFDAILVDAPCSGLGILRRHPEIKLTKKPSDLDEIVKIQENILEAVAPLVKVQGTLVYSTCTVNRKENDKRVEWFLNKHPEFELDQTLVSRLPEVLAAQTKNGMVQLFPGDYQTDGFFIACLKRKA</sequence>
<evidence type="ECO:0000256" key="9">
    <source>
        <dbReference type="ARBA" id="ARBA00022691"/>
    </source>
</evidence>
<keyword evidence="9 14" id="KW-0949">S-adenosyl-L-methionine</keyword>
<evidence type="ECO:0000313" key="16">
    <source>
        <dbReference type="EMBL" id="BEH91304.1"/>
    </source>
</evidence>
<dbReference type="InterPro" id="IPR018314">
    <property type="entry name" value="RsmB/NOL1/NOP2-like_CS"/>
</dbReference>
<dbReference type="NCBIfam" id="NF011494">
    <property type="entry name" value="PRK14902.1"/>
    <property type="match status" value="1"/>
</dbReference>
<comment type="subcellular location">
    <subcellularLocation>
        <location evidence="2">Cytoplasm</location>
    </subcellularLocation>
</comment>
<feature type="domain" description="SAM-dependent MTase RsmB/NOP-type" evidence="15">
    <location>
        <begin position="166"/>
        <end position="442"/>
    </location>
</feature>
<dbReference type="PANTHER" id="PTHR22807">
    <property type="entry name" value="NOP2 YEAST -RELATED NOL1/NOP2/FMU SUN DOMAIN-CONTAINING"/>
    <property type="match status" value="1"/>
</dbReference>
<feature type="active site" description="Nucleophile" evidence="14">
    <location>
        <position position="378"/>
    </location>
</feature>
<organism evidence="16 17">
    <name type="scientific">Turicibacter faecis</name>
    <dbReference type="NCBI Taxonomy" id="2963365"/>
    <lineage>
        <taxon>Bacteria</taxon>
        <taxon>Bacillati</taxon>
        <taxon>Bacillota</taxon>
        <taxon>Erysipelotrichia</taxon>
        <taxon>Erysipelotrichales</taxon>
        <taxon>Turicibacteraceae</taxon>
        <taxon>Turicibacter</taxon>
    </lineage>
</organism>
<dbReference type="CDD" id="cd02440">
    <property type="entry name" value="AdoMet_MTases"/>
    <property type="match status" value="1"/>
</dbReference>
<dbReference type="InterPro" id="IPR049560">
    <property type="entry name" value="MeTrfase_RsmB-F_NOP2_cat"/>
</dbReference>
<dbReference type="InterPro" id="IPR023267">
    <property type="entry name" value="RCMT"/>
</dbReference>
<evidence type="ECO:0000256" key="4">
    <source>
        <dbReference type="ARBA" id="ARBA00012140"/>
    </source>
</evidence>
<dbReference type="GO" id="GO:0008168">
    <property type="term" value="F:methyltransferase activity"/>
    <property type="evidence" value="ECO:0007669"/>
    <property type="project" value="UniProtKB-KW"/>
</dbReference>
<feature type="binding site" evidence="14">
    <location>
        <position position="306"/>
    </location>
    <ligand>
        <name>S-adenosyl-L-methionine</name>
        <dbReference type="ChEBI" id="CHEBI:59789"/>
    </ligand>
</feature>
<evidence type="ECO:0000256" key="8">
    <source>
        <dbReference type="ARBA" id="ARBA00022679"/>
    </source>
</evidence>
<proteinExistence type="inferred from homology"/>
<comment type="function">
    <text evidence="1">Specifically methylates the cytosine at position 967 (m5C967) of 16S rRNA.</text>
</comment>
<dbReference type="Proteomes" id="UP001432099">
    <property type="component" value="Chromosome"/>
</dbReference>
<evidence type="ECO:0000256" key="3">
    <source>
        <dbReference type="ARBA" id="ARBA00007494"/>
    </source>
</evidence>
<dbReference type="InterPro" id="IPR054728">
    <property type="entry name" value="RsmB-like_ferredoxin"/>
</dbReference>
<dbReference type="EMBL" id="AP028127">
    <property type="protein sequence ID" value="BEH91304.1"/>
    <property type="molecule type" value="Genomic_DNA"/>
</dbReference>
<evidence type="ECO:0000256" key="12">
    <source>
        <dbReference type="ARBA" id="ARBA00031088"/>
    </source>
</evidence>
<feature type="binding site" evidence="14">
    <location>
        <position position="279"/>
    </location>
    <ligand>
        <name>S-adenosyl-L-methionine</name>
        <dbReference type="ChEBI" id="CHEBI:59789"/>
    </ligand>
</feature>
<reference evidence="16" key="1">
    <citation type="journal article" date="2024" name="Int. J. Syst. Evol. Microbiol.">
        <title>Turicibacter faecis sp. nov., isolated from faeces of heart failure mouse model.</title>
        <authorList>
            <person name="Imamura Y."/>
            <person name="Motooka D."/>
            <person name="Nakajima Y."/>
            <person name="Ito S."/>
            <person name="Kitakaze M."/>
            <person name="Iida T."/>
            <person name="Nakamura S."/>
        </authorList>
    </citation>
    <scope>NUCLEOTIDE SEQUENCE</scope>
    <source>
        <strain evidence="16">TC023</strain>
    </source>
</reference>
<evidence type="ECO:0000256" key="10">
    <source>
        <dbReference type="ARBA" id="ARBA00022884"/>
    </source>
</evidence>
<dbReference type="Gene3D" id="1.10.940.10">
    <property type="entry name" value="NusB-like"/>
    <property type="match status" value="1"/>
</dbReference>